<dbReference type="Gene3D" id="3.40.50.980">
    <property type="match status" value="2"/>
</dbReference>
<organism evidence="5 6">
    <name type="scientific">Chamaesiphon polymorphus CCALA 037</name>
    <dbReference type="NCBI Taxonomy" id="2107692"/>
    <lineage>
        <taxon>Bacteria</taxon>
        <taxon>Bacillati</taxon>
        <taxon>Cyanobacteriota</taxon>
        <taxon>Cyanophyceae</taxon>
        <taxon>Gomontiellales</taxon>
        <taxon>Chamaesiphonaceae</taxon>
        <taxon>Chamaesiphon</taxon>
    </lineage>
</organism>
<dbReference type="PROSITE" id="PS00455">
    <property type="entry name" value="AMP_BINDING"/>
    <property type="match status" value="1"/>
</dbReference>
<dbReference type="InterPro" id="IPR036736">
    <property type="entry name" value="ACP-like_sf"/>
</dbReference>
<dbReference type="SMART" id="SM00823">
    <property type="entry name" value="PKS_PP"/>
    <property type="match status" value="1"/>
</dbReference>
<dbReference type="Gene3D" id="2.30.38.10">
    <property type="entry name" value="Luciferase, Domain 3"/>
    <property type="match status" value="1"/>
</dbReference>
<dbReference type="Pfam" id="PF00975">
    <property type="entry name" value="Thioesterase"/>
    <property type="match status" value="1"/>
</dbReference>
<dbReference type="GO" id="GO:0003824">
    <property type="term" value="F:catalytic activity"/>
    <property type="evidence" value="ECO:0007669"/>
    <property type="project" value="InterPro"/>
</dbReference>
<dbReference type="InterPro" id="IPR045851">
    <property type="entry name" value="AMP-bd_C_sf"/>
</dbReference>
<dbReference type="InterPro" id="IPR029058">
    <property type="entry name" value="AB_hydrolase_fold"/>
</dbReference>
<dbReference type="Gene3D" id="3.40.50.12230">
    <property type="match status" value="1"/>
</dbReference>
<dbReference type="GO" id="GO:0044550">
    <property type="term" value="P:secondary metabolite biosynthetic process"/>
    <property type="evidence" value="ECO:0007669"/>
    <property type="project" value="TreeGrafter"/>
</dbReference>
<dbReference type="Gene3D" id="3.40.50.1820">
    <property type="entry name" value="alpha/beta hydrolase"/>
    <property type="match status" value="1"/>
</dbReference>
<gene>
    <name evidence="5" type="ORF">C7B77_05165</name>
</gene>
<name>A0A2T1GKI5_9CYAN</name>
<dbReference type="EMBL" id="PVWO01000039">
    <property type="protein sequence ID" value="PSB58350.1"/>
    <property type="molecule type" value="Genomic_DNA"/>
</dbReference>
<dbReference type="Pfam" id="PF00501">
    <property type="entry name" value="AMP-binding"/>
    <property type="match status" value="1"/>
</dbReference>
<dbReference type="FunFam" id="3.40.50.980:FF:000001">
    <property type="entry name" value="Non-ribosomal peptide synthetase"/>
    <property type="match status" value="1"/>
</dbReference>
<protein>
    <recommendedName>
        <fullName evidence="4">Carrier domain-containing protein</fullName>
    </recommendedName>
</protein>
<keyword evidence="6" id="KW-1185">Reference proteome</keyword>
<dbReference type="InterPro" id="IPR011034">
    <property type="entry name" value="Formyl_transferase-like_C_sf"/>
</dbReference>
<dbReference type="SUPFAM" id="SSF56801">
    <property type="entry name" value="Acetyl-CoA synthetase-like"/>
    <property type="match status" value="1"/>
</dbReference>
<evidence type="ECO:0000256" key="3">
    <source>
        <dbReference type="ARBA" id="ARBA00022553"/>
    </source>
</evidence>
<keyword evidence="3" id="KW-0597">Phosphoprotein</keyword>
<dbReference type="InterPro" id="IPR002376">
    <property type="entry name" value="Formyl_transf_N"/>
</dbReference>
<dbReference type="Proteomes" id="UP000238937">
    <property type="component" value="Unassembled WGS sequence"/>
</dbReference>
<dbReference type="InterPro" id="IPR029063">
    <property type="entry name" value="SAM-dependent_MTases_sf"/>
</dbReference>
<dbReference type="PANTHER" id="PTHR45527:SF1">
    <property type="entry name" value="FATTY ACID SYNTHASE"/>
    <property type="match status" value="1"/>
</dbReference>
<dbReference type="GO" id="GO:0005737">
    <property type="term" value="C:cytoplasm"/>
    <property type="evidence" value="ECO:0007669"/>
    <property type="project" value="TreeGrafter"/>
</dbReference>
<dbReference type="InterPro" id="IPR036477">
    <property type="entry name" value="Formyl_transf_N_sf"/>
</dbReference>
<dbReference type="InterPro" id="IPR005793">
    <property type="entry name" value="Formyl_trans_C"/>
</dbReference>
<sequence length="1817" mass="202604">MDYLDRKFSCFLIGRVSFVFPCARYLLASGHHILGMITTDKSLAQSLTVGDDWADLDIIPQVEIATNLLDVLKQQPFDYLFSISNSIILSEDILRLPRLGTINCHDGPLPKYGGMNAPTWAIIDRAKTHGITWHQVTSQIDGGDILKQVSFEIEASETGATINSKCYELIIASFPELVDELAHGKISPIAQNLQERSYFYLSQKPSPGCILNWQQSARKIDAIIRALNYGNYENLLGLPKLAIANEIFVVDRSEILDRPSQLPPGTIVEMETDRLSVATGSHDLLISNLQTLDGKSVIVSELVDRLGENSRGSSSEDCHPKFIDLNAEVAQKISDLERKLVKHESFWVERLATLNPLITSLPWKSNGATPATGSSDKSPIFLRDWSISPAIVEFAAKYRPILNLGDFLVAAIATYLSKTSHQNCFDLAFKYSELDRELADLSKLFVDRIPVRFDLDLDRSFLANLATIDRELTLVKQHQTYARDLVLRYPKLRDFTKLSVADRLPISIERFTNNEYLSKLRSGAIPQGLTFAISEDGTNCYCYGDPELVDECQIDSLLEQSNAFFSSIIDNPDLPIAKLPLLSPLTADIQVQEWNDTQTDFRTAGCIHELFEAQVARTPEAIALIWERERVTYRELNDRSNRLARYLRTLGVAPDVLVGICLERSIDSIVGILGILKAGGAYVPLDPTYPPERLVPIVADTAMPIIVSESGSIAKLPGSQARVVCIDLEREQIGALPHAPNMTTEVRANHLAYVIYTSGSTGKPKGVAIEHHSLVNYTIAAAREFDLTQHDRVLQFTSLNCDVSAEEIYTCLTVGATLVMRDEATISSLDAFFSQCQQCQISVTSLPTAYWHELTARLDLETLTLPTSWRLAIIGGEKVVPARFQEWQKSVGSRVRLINAYGPTEATISALMCDLSKLDPDRLLTEAPIGKPIANMKAYVLDPDLALCPIGTPGELYLCGAGLARGYLNEPELTAQKFIPNPFDPLSTRLYRTGDLVKYLPDGNLQFLGRLDEQVKIRGFRVELGEIETVLNAHPDVREAIVLNRPVGSSQTGLAAYLVPKHQQQPEWWPSVGEYPVYDELLYESMTTDAPRNQAYSQALERVVKDKIVVEIGTGKDAILARFCIAAGATKVYAIEAGETAFQQAQQTIGQLGLEDKIIPIHGYSTAVRLPELVDVCVSEIIGNIGSSEGVAPILNDARRFLKANARTIPHRCTTKIAAITLPDRLRERPSFGQLTGHYTQQIFDLVGQPFDLRLCIKNLPPSNLISNSDIFEDLVFDTETAIETSQNISLTITKSARWDGLLLWLNLYTAPDLIIDNLDRVYTSWLPVYFPIFDPGLDVIPGDRIEATCRSRSSDNQINPDYQIEGKLIAKNGQIIPFCCDSLHHQQPKVRSPFYDRLFPNGQISIDSERDPLTAKNIRAYVARLLPEYMVPTRIVTIPALPLTPNGKVDRRALLSMTPDRVSTPSALTVNPNLTERILLEIWQEILGLEQIDPDDNFFELGGHSLLAIQLFTKIEQRLKVQLPLSVLVRSPTLAQLSERLTKLSQENISSSLLPIQPHGSKPPFFCVHSLDPGLLFYQPLVEHLGLEQPFYSIQPYDRHNQLLSFAKIEDIAAYYLWEVRSVQPQGPYYLGGFSFGGYIAFEMAQLLRKQGEEVALLAIFDTLAPGVSEKVSAVEQSIGVWKLARKYGWQFLYQKLLNQLTLYRRMSRDLLPNLLVHPTPSVSIPQQQQDRSIADDRVLAQYHPDVYPGKITLFQAGYAVNTIQLAQGWDKLAGAGVETIEIPGDHASIFSEAKASFLARELSRCIDNLLVERQS</sequence>
<dbReference type="SUPFAM" id="SSF52777">
    <property type="entry name" value="CoA-dependent acyltransferases"/>
    <property type="match status" value="1"/>
</dbReference>
<evidence type="ECO:0000256" key="2">
    <source>
        <dbReference type="ARBA" id="ARBA00022450"/>
    </source>
</evidence>
<dbReference type="SUPFAM" id="SSF47336">
    <property type="entry name" value="ACP-like"/>
    <property type="match status" value="1"/>
</dbReference>
<dbReference type="SUPFAM" id="SSF53328">
    <property type="entry name" value="Formyltransferase"/>
    <property type="match status" value="1"/>
</dbReference>
<dbReference type="FunFam" id="3.40.50.12780:FF:000012">
    <property type="entry name" value="Non-ribosomal peptide synthetase"/>
    <property type="match status" value="1"/>
</dbReference>
<dbReference type="GO" id="GO:0043041">
    <property type="term" value="P:amino acid activation for nonribosomal peptide biosynthetic process"/>
    <property type="evidence" value="ECO:0007669"/>
    <property type="project" value="TreeGrafter"/>
</dbReference>
<dbReference type="Gene3D" id="3.40.50.150">
    <property type="entry name" value="Vaccinia Virus protein VP39"/>
    <property type="match status" value="1"/>
</dbReference>
<dbReference type="InterPro" id="IPR020845">
    <property type="entry name" value="AMP-binding_CS"/>
</dbReference>
<dbReference type="Pfam" id="PF00551">
    <property type="entry name" value="Formyl_trans_N"/>
    <property type="match status" value="1"/>
</dbReference>
<dbReference type="Pfam" id="PF00550">
    <property type="entry name" value="PP-binding"/>
    <property type="match status" value="1"/>
</dbReference>
<accession>A0A2T1GKI5</accession>
<keyword evidence="2" id="KW-0596">Phosphopantetheine</keyword>
<evidence type="ECO:0000259" key="4">
    <source>
        <dbReference type="PROSITE" id="PS50075"/>
    </source>
</evidence>
<evidence type="ECO:0000256" key="1">
    <source>
        <dbReference type="ARBA" id="ARBA00001957"/>
    </source>
</evidence>
<feature type="domain" description="Carrier" evidence="4">
    <location>
        <begin position="1471"/>
        <end position="1546"/>
    </location>
</feature>
<dbReference type="InterPro" id="IPR009081">
    <property type="entry name" value="PP-bd_ACP"/>
</dbReference>
<comment type="cofactor">
    <cofactor evidence="1">
        <name>pantetheine 4'-phosphate</name>
        <dbReference type="ChEBI" id="CHEBI:47942"/>
    </cofactor>
</comment>
<dbReference type="SUPFAM" id="SSF53335">
    <property type="entry name" value="S-adenosyl-L-methionine-dependent methyltransferases"/>
    <property type="match status" value="1"/>
</dbReference>
<dbReference type="OrthoDB" id="473401at2"/>
<dbReference type="Gene3D" id="1.10.1200.10">
    <property type="entry name" value="ACP-like"/>
    <property type="match status" value="1"/>
</dbReference>
<dbReference type="InterPro" id="IPR010071">
    <property type="entry name" value="AA_adenyl_dom"/>
</dbReference>
<dbReference type="FunFam" id="1.10.1200.10:FF:000005">
    <property type="entry name" value="Nonribosomal peptide synthetase 1"/>
    <property type="match status" value="1"/>
</dbReference>
<comment type="caution">
    <text evidence="5">The sequence shown here is derived from an EMBL/GenBank/DDBJ whole genome shotgun (WGS) entry which is preliminary data.</text>
</comment>
<dbReference type="PROSITE" id="PS50075">
    <property type="entry name" value="CARRIER"/>
    <property type="match status" value="1"/>
</dbReference>
<evidence type="ECO:0000313" key="6">
    <source>
        <dbReference type="Proteomes" id="UP000238937"/>
    </source>
</evidence>
<dbReference type="CDD" id="cd08700">
    <property type="entry name" value="FMT_C_OzmH_like"/>
    <property type="match status" value="1"/>
</dbReference>
<reference evidence="5 6" key="1">
    <citation type="submission" date="2018-03" db="EMBL/GenBank/DDBJ databases">
        <title>The ancient ancestry and fast evolution of plastids.</title>
        <authorList>
            <person name="Moore K.R."/>
            <person name="Magnabosco C."/>
            <person name="Momper L."/>
            <person name="Gold D.A."/>
            <person name="Bosak T."/>
            <person name="Fournier G.P."/>
        </authorList>
    </citation>
    <scope>NUCLEOTIDE SEQUENCE [LARGE SCALE GENOMIC DNA]</scope>
    <source>
        <strain evidence="5 6">CCALA 037</strain>
    </source>
</reference>
<evidence type="ECO:0000313" key="5">
    <source>
        <dbReference type="EMBL" id="PSB58350.1"/>
    </source>
</evidence>
<dbReference type="SUPFAM" id="SSF53474">
    <property type="entry name" value="alpha/beta-Hydrolases"/>
    <property type="match status" value="1"/>
</dbReference>
<dbReference type="InterPro" id="IPR000873">
    <property type="entry name" value="AMP-dep_synth/lig_dom"/>
</dbReference>
<dbReference type="Gene3D" id="3.30.559.30">
    <property type="entry name" value="Nonribosomal peptide synthetase, condensation domain"/>
    <property type="match status" value="1"/>
</dbReference>
<dbReference type="Pfam" id="PF02911">
    <property type="entry name" value="Formyl_trans_C"/>
    <property type="match status" value="1"/>
</dbReference>
<dbReference type="RefSeq" id="WP_106300980.1">
    <property type="nucleotide sequence ID" value="NZ_PVWO01000039.1"/>
</dbReference>
<dbReference type="GO" id="GO:0031177">
    <property type="term" value="F:phosphopantetheine binding"/>
    <property type="evidence" value="ECO:0007669"/>
    <property type="project" value="InterPro"/>
</dbReference>
<dbReference type="InterPro" id="IPR020806">
    <property type="entry name" value="PKS_PP-bd"/>
</dbReference>
<dbReference type="InterPro" id="IPR001031">
    <property type="entry name" value="Thioesterase"/>
</dbReference>
<dbReference type="SUPFAM" id="SSF50486">
    <property type="entry name" value="FMT C-terminal domain-like"/>
    <property type="match status" value="1"/>
</dbReference>
<dbReference type="FunFam" id="2.30.38.10:FF:000001">
    <property type="entry name" value="Non-ribosomal peptide synthetase PvdI"/>
    <property type="match status" value="1"/>
</dbReference>
<dbReference type="Gene3D" id="3.30.300.30">
    <property type="match status" value="1"/>
</dbReference>
<dbReference type="NCBIfam" id="TIGR01733">
    <property type="entry name" value="AA-adenyl-dom"/>
    <property type="match status" value="1"/>
</dbReference>
<dbReference type="PANTHER" id="PTHR45527">
    <property type="entry name" value="NONRIBOSOMAL PEPTIDE SYNTHETASE"/>
    <property type="match status" value="1"/>
</dbReference>
<proteinExistence type="predicted"/>